<feature type="coiled-coil region" evidence="1">
    <location>
        <begin position="30"/>
        <end position="64"/>
    </location>
</feature>
<organism evidence="3 4">
    <name type="scientific">Streptomyces scabichelini</name>
    <dbReference type="NCBI Taxonomy" id="2711217"/>
    <lineage>
        <taxon>Bacteria</taxon>
        <taxon>Bacillati</taxon>
        <taxon>Actinomycetota</taxon>
        <taxon>Actinomycetes</taxon>
        <taxon>Kitasatosporales</taxon>
        <taxon>Streptomycetaceae</taxon>
        <taxon>Streptomyces</taxon>
    </lineage>
</organism>
<feature type="region of interest" description="Disordered" evidence="2">
    <location>
        <begin position="166"/>
        <end position="204"/>
    </location>
</feature>
<keyword evidence="4" id="KW-1185">Reference proteome</keyword>
<accession>A0A6G4UZ66</accession>
<dbReference type="RefSeq" id="WP_165254996.1">
    <property type="nucleotide sequence ID" value="NZ_JAAKZY010000010.1"/>
</dbReference>
<evidence type="ECO:0000256" key="1">
    <source>
        <dbReference type="SAM" id="Coils"/>
    </source>
</evidence>
<comment type="caution">
    <text evidence="3">The sequence shown here is derived from an EMBL/GenBank/DDBJ whole genome shotgun (WGS) entry which is preliminary data.</text>
</comment>
<evidence type="ECO:0000256" key="2">
    <source>
        <dbReference type="SAM" id="MobiDB-lite"/>
    </source>
</evidence>
<dbReference type="EMBL" id="JAAKZY010000010">
    <property type="protein sequence ID" value="NGO07078.1"/>
    <property type="molecule type" value="Genomic_DNA"/>
</dbReference>
<name>A0A6G4UZ66_9ACTN</name>
<proteinExistence type="predicted"/>
<protein>
    <submittedName>
        <fullName evidence="3">Nucleotide exchange factor GrpE</fullName>
    </submittedName>
</protein>
<gene>
    <name evidence="3" type="primary">grpE</name>
    <name evidence="3" type="ORF">G5C60_05265</name>
</gene>
<sequence length="204" mass="22404">MSTIMARATQALRRLLPGNADQTLRLRRELREARLEIAERDKTVERLRAELTRAREGAEEGARQRTRADLEQLVTTIGSPLVQLSTQAHLHRSGSAQVRTADVVEVGTRLLRLLRDVGVDTIGEAGAPQPFDPNRHEPLSAATTPAPGEQVLIRVVGLSLDGRTIRKAGVERPEGARGTARPATTNPHPENNPPVDETHKKEVR</sequence>
<dbReference type="AlphaFoldDB" id="A0A6G4UZ66"/>
<feature type="region of interest" description="Disordered" evidence="2">
    <location>
        <begin position="124"/>
        <end position="146"/>
    </location>
</feature>
<keyword evidence="1" id="KW-0175">Coiled coil</keyword>
<evidence type="ECO:0000313" key="4">
    <source>
        <dbReference type="Proteomes" id="UP000472335"/>
    </source>
</evidence>
<evidence type="ECO:0000313" key="3">
    <source>
        <dbReference type="EMBL" id="NGO07078.1"/>
    </source>
</evidence>
<dbReference type="Proteomes" id="UP000472335">
    <property type="component" value="Unassembled WGS sequence"/>
</dbReference>
<reference evidence="3 4" key="1">
    <citation type="submission" date="2020-02" db="EMBL/GenBank/DDBJ databases">
        <title>Whole-genome analyses of novel actinobacteria.</title>
        <authorList>
            <person name="Sahin N."/>
            <person name="Gencbay T."/>
        </authorList>
    </citation>
    <scope>NUCLEOTIDE SEQUENCE [LARGE SCALE GENOMIC DNA]</scope>
    <source>
        <strain evidence="3 4">HC44</strain>
    </source>
</reference>